<evidence type="ECO:0000259" key="10">
    <source>
        <dbReference type="SMART" id="SM00841"/>
    </source>
</evidence>
<dbReference type="Gene3D" id="2.30.30.30">
    <property type="match status" value="1"/>
</dbReference>
<comment type="subcellular location">
    <subcellularLocation>
        <location evidence="1 7">Cytoplasm</location>
    </subcellularLocation>
</comment>
<evidence type="ECO:0000256" key="5">
    <source>
        <dbReference type="ARBA" id="ARBA00022768"/>
    </source>
</evidence>
<dbReference type="InterPro" id="IPR011768">
    <property type="entry name" value="Transl_elongation_fac_P"/>
</dbReference>
<reference evidence="12 13" key="1">
    <citation type="submission" date="2019-03" db="EMBL/GenBank/DDBJ databases">
        <title>Metabolic potential of uncultured bacteria and archaea associated with petroleum seepage in deep-sea sediments.</title>
        <authorList>
            <person name="Dong X."/>
            <person name="Hubert C."/>
        </authorList>
    </citation>
    <scope>NUCLEOTIDE SEQUENCE [LARGE SCALE GENOMIC DNA]</scope>
    <source>
        <strain evidence="12">E44_bin7</strain>
    </source>
</reference>
<evidence type="ECO:0000313" key="12">
    <source>
        <dbReference type="EMBL" id="TET12919.1"/>
    </source>
</evidence>
<dbReference type="Proteomes" id="UP000316360">
    <property type="component" value="Unassembled WGS sequence"/>
</dbReference>
<name>A0A523S539_UNCAE</name>
<dbReference type="InterPro" id="IPR015365">
    <property type="entry name" value="Elong-fact-P_C"/>
</dbReference>
<dbReference type="NCBIfam" id="NF001810">
    <property type="entry name" value="PRK00529.1"/>
    <property type="match status" value="1"/>
</dbReference>
<dbReference type="NCBIfam" id="TIGR00038">
    <property type="entry name" value="efp"/>
    <property type="match status" value="1"/>
</dbReference>
<dbReference type="InterPro" id="IPR013185">
    <property type="entry name" value="Transl_elong_KOW-like"/>
</dbReference>
<dbReference type="SMART" id="SM00841">
    <property type="entry name" value="Elong-fact-P_C"/>
    <property type="match status" value="1"/>
</dbReference>
<dbReference type="GO" id="GO:0043043">
    <property type="term" value="P:peptide biosynthetic process"/>
    <property type="evidence" value="ECO:0007669"/>
    <property type="project" value="InterPro"/>
</dbReference>
<dbReference type="InterPro" id="IPR014722">
    <property type="entry name" value="Rib_uL2_dom2"/>
</dbReference>
<feature type="domain" description="Elongation factor P C-terminal" evidence="10">
    <location>
        <begin position="129"/>
        <end position="184"/>
    </location>
</feature>
<dbReference type="SUPFAM" id="SSF50104">
    <property type="entry name" value="Translation proteins SH3-like domain"/>
    <property type="match status" value="1"/>
</dbReference>
<evidence type="ECO:0000256" key="8">
    <source>
        <dbReference type="NCBIfam" id="TIGR00038"/>
    </source>
</evidence>
<dbReference type="PIRSF" id="PIRSF005901">
    <property type="entry name" value="EF-P"/>
    <property type="match status" value="1"/>
</dbReference>
<comment type="pathway">
    <text evidence="2 7">Protein biosynthesis; polypeptide chain elongation.</text>
</comment>
<evidence type="ECO:0000256" key="1">
    <source>
        <dbReference type="ARBA" id="ARBA00004496"/>
    </source>
</evidence>
<dbReference type="Pfam" id="PF08207">
    <property type="entry name" value="EFP_N"/>
    <property type="match status" value="1"/>
</dbReference>
<evidence type="ECO:0000256" key="3">
    <source>
        <dbReference type="ARBA" id="ARBA00009479"/>
    </source>
</evidence>
<dbReference type="PANTHER" id="PTHR30053">
    <property type="entry name" value="ELONGATION FACTOR P"/>
    <property type="match status" value="1"/>
</dbReference>
<feature type="domain" description="Translation elongation factor P/YeiP central" evidence="11">
    <location>
        <begin position="67"/>
        <end position="121"/>
    </location>
</feature>
<dbReference type="HAMAP" id="MF_00141">
    <property type="entry name" value="EF_P"/>
    <property type="match status" value="1"/>
</dbReference>
<dbReference type="CDD" id="cd04470">
    <property type="entry name" value="S1_EF-P_repeat_1"/>
    <property type="match status" value="1"/>
</dbReference>
<comment type="function">
    <text evidence="7">Involved in peptide bond synthesis. Stimulates efficient translation and peptide-bond synthesis on native or reconstituted 70S ribosomes in vitro. Probably functions indirectly by altering the affinity of the ribosome for aminoacyl-tRNA, thus increasing their reactivity as acceptors for peptidyl transferase.</text>
</comment>
<dbReference type="FunFam" id="2.40.50.140:FF:000009">
    <property type="entry name" value="Elongation factor P"/>
    <property type="match status" value="1"/>
</dbReference>
<evidence type="ECO:0000256" key="7">
    <source>
        <dbReference type="HAMAP-Rule" id="MF_00141"/>
    </source>
</evidence>
<dbReference type="PANTHER" id="PTHR30053:SF12">
    <property type="entry name" value="ELONGATION FACTOR P (EF-P) FAMILY PROTEIN"/>
    <property type="match status" value="1"/>
</dbReference>
<evidence type="ECO:0000256" key="4">
    <source>
        <dbReference type="ARBA" id="ARBA00022490"/>
    </source>
</evidence>
<dbReference type="Pfam" id="PF01132">
    <property type="entry name" value="EFP"/>
    <property type="match status" value="1"/>
</dbReference>
<keyword evidence="6 7" id="KW-0648">Protein biosynthesis</keyword>
<dbReference type="GO" id="GO:0005829">
    <property type="term" value="C:cytosol"/>
    <property type="evidence" value="ECO:0007669"/>
    <property type="project" value="UniProtKB-ARBA"/>
</dbReference>
<dbReference type="InterPro" id="IPR013852">
    <property type="entry name" value="Transl_elong_P/YeiP_CS"/>
</dbReference>
<dbReference type="SUPFAM" id="SSF50249">
    <property type="entry name" value="Nucleic acid-binding proteins"/>
    <property type="match status" value="2"/>
</dbReference>
<dbReference type="PROSITE" id="PS01275">
    <property type="entry name" value="EFP"/>
    <property type="match status" value="1"/>
</dbReference>
<dbReference type="EMBL" id="SOKJ01000041">
    <property type="protein sequence ID" value="TET12919.1"/>
    <property type="molecule type" value="Genomic_DNA"/>
</dbReference>
<dbReference type="GO" id="GO:0003746">
    <property type="term" value="F:translation elongation factor activity"/>
    <property type="evidence" value="ECO:0007669"/>
    <property type="project" value="UniProtKB-UniRule"/>
</dbReference>
<evidence type="ECO:0000313" key="13">
    <source>
        <dbReference type="Proteomes" id="UP000316360"/>
    </source>
</evidence>
<dbReference type="InterPro" id="IPR012340">
    <property type="entry name" value="NA-bd_OB-fold"/>
</dbReference>
<dbReference type="FunFam" id="2.30.30.30:FF:000003">
    <property type="entry name" value="Elongation factor P"/>
    <property type="match status" value="1"/>
</dbReference>
<dbReference type="AlphaFoldDB" id="A0A523S539"/>
<comment type="caution">
    <text evidence="12">The sequence shown here is derived from an EMBL/GenBank/DDBJ whole genome shotgun (WGS) entry which is preliminary data.</text>
</comment>
<dbReference type="SMART" id="SM01185">
    <property type="entry name" value="EFP"/>
    <property type="match status" value="1"/>
</dbReference>
<evidence type="ECO:0000256" key="2">
    <source>
        <dbReference type="ARBA" id="ARBA00004815"/>
    </source>
</evidence>
<sequence length="185" mass="21299">MITANDLRVGMKIDMDGELYVVEEFQHVKRARGGAFARIKLKNLQSGQSIRKVFQPSQKIKDAFIVEKSAQYLYKEREDFHFMDLETFEERVISKRNLGEKVNFLIENMKVILRLYEERVIEIEIPTFVELKVKKASPGVKGNTVTAPSKLVVLESGYSLQVPLFIKEGNIIRIDTRSGKYVGKK</sequence>
<dbReference type="UniPathway" id="UPA00345"/>
<dbReference type="FunFam" id="2.40.50.140:FF:000004">
    <property type="entry name" value="Elongation factor P"/>
    <property type="match status" value="1"/>
</dbReference>
<dbReference type="Gene3D" id="2.40.50.140">
    <property type="entry name" value="Nucleic acid-binding proteins"/>
    <property type="match status" value="2"/>
</dbReference>
<proteinExistence type="inferred from homology"/>
<comment type="similarity">
    <text evidence="3 7 9">Belongs to the elongation factor P family.</text>
</comment>
<evidence type="ECO:0000259" key="11">
    <source>
        <dbReference type="SMART" id="SM01185"/>
    </source>
</evidence>
<dbReference type="Pfam" id="PF09285">
    <property type="entry name" value="Elong-fact-P_C"/>
    <property type="match status" value="1"/>
</dbReference>
<evidence type="ECO:0000256" key="9">
    <source>
        <dbReference type="RuleBase" id="RU004389"/>
    </source>
</evidence>
<dbReference type="InterPro" id="IPR020599">
    <property type="entry name" value="Transl_elong_fac_P/YeiP"/>
</dbReference>
<accession>A0A523S539</accession>
<keyword evidence="5 7" id="KW-0251">Elongation factor</keyword>
<organism evidence="12 13">
    <name type="scientific">Aerophobetes bacterium</name>
    <dbReference type="NCBI Taxonomy" id="2030807"/>
    <lineage>
        <taxon>Bacteria</taxon>
        <taxon>Candidatus Aerophobota</taxon>
    </lineage>
</organism>
<dbReference type="CDD" id="cd05794">
    <property type="entry name" value="S1_EF-P_repeat_2"/>
    <property type="match status" value="1"/>
</dbReference>
<keyword evidence="4 7" id="KW-0963">Cytoplasm</keyword>
<dbReference type="InterPro" id="IPR001059">
    <property type="entry name" value="Transl_elong_P/YeiP_cen"/>
</dbReference>
<evidence type="ECO:0000256" key="6">
    <source>
        <dbReference type="ARBA" id="ARBA00022917"/>
    </source>
</evidence>
<protein>
    <recommendedName>
        <fullName evidence="7 8">Elongation factor P</fullName>
        <shortName evidence="7">EF-P</shortName>
    </recommendedName>
</protein>
<dbReference type="InterPro" id="IPR008991">
    <property type="entry name" value="Translation_prot_SH3-like_sf"/>
</dbReference>
<gene>
    <name evidence="7 12" type="primary">efp</name>
    <name evidence="12" type="ORF">E3J84_00760</name>
</gene>